<reference evidence="5 6" key="1">
    <citation type="submission" date="2024-11" db="EMBL/GenBank/DDBJ databases">
        <title>Chromosome-level genome assembly of the freshwater bivalve Anodonta woodiana.</title>
        <authorList>
            <person name="Chen X."/>
        </authorList>
    </citation>
    <scope>NUCLEOTIDE SEQUENCE [LARGE SCALE GENOMIC DNA]</scope>
    <source>
        <strain evidence="5">MN2024</strain>
        <tissue evidence="5">Gills</tissue>
    </source>
</reference>
<protein>
    <recommendedName>
        <fullName evidence="4">Ubiquitin-like domain-containing protein</fullName>
    </recommendedName>
</protein>
<feature type="region of interest" description="Disordered" evidence="3">
    <location>
        <begin position="115"/>
        <end position="151"/>
    </location>
</feature>
<accession>A0ABD3V8U5</accession>
<dbReference type="Pfam" id="PF11976">
    <property type="entry name" value="Rad60-SLD"/>
    <property type="match status" value="1"/>
</dbReference>
<feature type="compositionally biased region" description="Basic and acidic residues" evidence="3">
    <location>
        <begin position="176"/>
        <end position="185"/>
    </location>
</feature>
<feature type="compositionally biased region" description="Basic residues" evidence="3">
    <location>
        <begin position="18"/>
        <end position="34"/>
    </location>
</feature>
<name>A0ABD3V8U5_SINWO</name>
<dbReference type="AlphaFoldDB" id="A0ABD3V8U5"/>
<comment type="caution">
    <text evidence="5">The sequence shown here is derived from an EMBL/GenBank/DDBJ whole genome shotgun (WGS) entry which is preliminary data.</text>
</comment>
<dbReference type="EMBL" id="JBJQND010000013">
    <property type="protein sequence ID" value="KAL3858024.1"/>
    <property type="molecule type" value="Genomic_DNA"/>
</dbReference>
<dbReference type="PANTHER" id="PTHR47187:SF1">
    <property type="entry name" value="NFATC2-INTERACTING PROTEIN"/>
    <property type="match status" value="1"/>
</dbReference>
<feature type="region of interest" description="Disordered" evidence="3">
    <location>
        <begin position="174"/>
        <end position="193"/>
    </location>
</feature>
<evidence type="ECO:0000313" key="6">
    <source>
        <dbReference type="Proteomes" id="UP001634394"/>
    </source>
</evidence>
<comment type="subcellular location">
    <subcellularLocation>
        <location evidence="1">Nucleus</location>
    </subcellularLocation>
</comment>
<dbReference type="PANTHER" id="PTHR47187">
    <property type="entry name" value="NFATC2-INTERACTING PROTEIN"/>
    <property type="match status" value="1"/>
</dbReference>
<dbReference type="SUPFAM" id="SSF54236">
    <property type="entry name" value="Ubiquitin-like"/>
    <property type="match status" value="2"/>
</dbReference>
<keyword evidence="2" id="KW-0539">Nucleus</keyword>
<dbReference type="InterPro" id="IPR029071">
    <property type="entry name" value="Ubiquitin-like_domsf"/>
</dbReference>
<dbReference type="PROSITE" id="PS50053">
    <property type="entry name" value="UBIQUITIN_2"/>
    <property type="match status" value="1"/>
</dbReference>
<dbReference type="InterPro" id="IPR000626">
    <property type="entry name" value="Ubiquitin-like_dom"/>
</dbReference>
<gene>
    <name evidence="5" type="ORF">ACJMK2_012640</name>
</gene>
<sequence>MASAHSESESDDEFQNKKNTRPKRTVRGIRGHAKKSFADVSHPDLVSKAPMYSTQVLRCFDNLETNKDFILAAAESSDVEDDIGTSCVKTKKGKEFADESDKLLYISDDEDQVKYTTPEKEQSSLDLVQSPSPPALSRKNSPSPKKRRNYDFSNYRGKVAVGVKKAIKHLTRAHHHLQEEEERNRYQSPDPDVTVLETYDGDITVRIQLKSEMHRFVMKRWQPFSLIMKQLTEQEGVPGSYIMLVHKDKTLDESDTPNSVKLHTADIIECHIGSRFEESDLSDLNNSLGIENPDIIELCVQSHNRRNKVFIKVDKRNALEKLVKLYADKVNVDSSKLKFFFDGEEMDITQTPVSLDIENGDCIDVIETR</sequence>
<evidence type="ECO:0000256" key="3">
    <source>
        <dbReference type="SAM" id="MobiDB-lite"/>
    </source>
</evidence>
<proteinExistence type="predicted"/>
<dbReference type="GO" id="GO:0005634">
    <property type="term" value="C:nucleus"/>
    <property type="evidence" value="ECO:0007669"/>
    <property type="project" value="UniProtKB-SubCell"/>
</dbReference>
<dbReference type="Proteomes" id="UP001634394">
    <property type="component" value="Unassembled WGS sequence"/>
</dbReference>
<evidence type="ECO:0000259" key="4">
    <source>
        <dbReference type="PROSITE" id="PS50053"/>
    </source>
</evidence>
<feature type="domain" description="Ubiquitin-like" evidence="4">
    <location>
        <begin position="296"/>
        <end position="369"/>
    </location>
</feature>
<evidence type="ECO:0000313" key="5">
    <source>
        <dbReference type="EMBL" id="KAL3858024.1"/>
    </source>
</evidence>
<keyword evidence="6" id="KW-1185">Reference proteome</keyword>
<dbReference type="CDD" id="cd01763">
    <property type="entry name" value="Ubl_SUMO_like"/>
    <property type="match status" value="1"/>
</dbReference>
<dbReference type="Gene3D" id="3.10.20.90">
    <property type="entry name" value="Phosphatidylinositol 3-kinase Catalytic Subunit, Chain A, domain 1"/>
    <property type="match status" value="2"/>
</dbReference>
<organism evidence="5 6">
    <name type="scientific">Sinanodonta woodiana</name>
    <name type="common">Chinese pond mussel</name>
    <name type="synonym">Anodonta woodiana</name>
    <dbReference type="NCBI Taxonomy" id="1069815"/>
    <lineage>
        <taxon>Eukaryota</taxon>
        <taxon>Metazoa</taxon>
        <taxon>Spiralia</taxon>
        <taxon>Lophotrochozoa</taxon>
        <taxon>Mollusca</taxon>
        <taxon>Bivalvia</taxon>
        <taxon>Autobranchia</taxon>
        <taxon>Heteroconchia</taxon>
        <taxon>Palaeoheterodonta</taxon>
        <taxon>Unionida</taxon>
        <taxon>Unionoidea</taxon>
        <taxon>Unionidae</taxon>
        <taxon>Unioninae</taxon>
        <taxon>Sinanodonta</taxon>
    </lineage>
</organism>
<evidence type="ECO:0000256" key="2">
    <source>
        <dbReference type="ARBA" id="ARBA00023242"/>
    </source>
</evidence>
<evidence type="ECO:0000256" key="1">
    <source>
        <dbReference type="ARBA" id="ARBA00004123"/>
    </source>
</evidence>
<feature type="region of interest" description="Disordered" evidence="3">
    <location>
        <begin position="1"/>
        <end position="34"/>
    </location>
</feature>
<dbReference type="InterPro" id="IPR052324">
    <property type="entry name" value="NFATC2-Int_DNA_Repair"/>
</dbReference>
<dbReference type="InterPro" id="IPR022617">
    <property type="entry name" value="Rad60/SUMO-like_dom"/>
</dbReference>